<evidence type="ECO:0000313" key="6">
    <source>
        <dbReference type="EMBL" id="TCT11703.1"/>
    </source>
</evidence>
<comment type="subcellular location">
    <subcellularLocation>
        <location evidence="1">Endomembrane system</location>
        <topology evidence="1">Multi-pass membrane protein</topology>
    </subcellularLocation>
</comment>
<dbReference type="RefSeq" id="WP_245499649.1">
    <property type="nucleotide sequence ID" value="NZ_SMAK01000003.1"/>
</dbReference>
<evidence type="ECO:0000313" key="7">
    <source>
        <dbReference type="Proteomes" id="UP000295678"/>
    </source>
</evidence>
<protein>
    <submittedName>
        <fullName evidence="6">Uncharacterized membrane protein YkvA (DUF1232 family)</fullName>
    </submittedName>
</protein>
<keyword evidence="2" id="KW-0812">Transmembrane</keyword>
<dbReference type="AlphaFoldDB" id="A0A4R3MF62"/>
<keyword evidence="4" id="KW-0472">Membrane</keyword>
<evidence type="ECO:0000256" key="4">
    <source>
        <dbReference type="ARBA" id="ARBA00023136"/>
    </source>
</evidence>
<proteinExistence type="predicted"/>
<organism evidence="6 7">
    <name type="scientific">Tepidamorphus gemmatus</name>
    <dbReference type="NCBI Taxonomy" id="747076"/>
    <lineage>
        <taxon>Bacteria</taxon>
        <taxon>Pseudomonadati</taxon>
        <taxon>Pseudomonadota</taxon>
        <taxon>Alphaproteobacteria</taxon>
        <taxon>Hyphomicrobiales</taxon>
        <taxon>Tepidamorphaceae</taxon>
        <taxon>Tepidamorphus</taxon>
    </lineage>
</organism>
<feature type="domain" description="DUF1232" evidence="5">
    <location>
        <begin position="65"/>
        <end position="99"/>
    </location>
</feature>
<dbReference type="Pfam" id="PF06803">
    <property type="entry name" value="DUF1232"/>
    <property type="match status" value="1"/>
</dbReference>
<evidence type="ECO:0000256" key="3">
    <source>
        <dbReference type="ARBA" id="ARBA00022989"/>
    </source>
</evidence>
<evidence type="ECO:0000259" key="5">
    <source>
        <dbReference type="Pfam" id="PF06803"/>
    </source>
</evidence>
<gene>
    <name evidence="6" type="ORF">EDC22_10312</name>
</gene>
<comment type="caution">
    <text evidence="6">The sequence shown here is derived from an EMBL/GenBank/DDBJ whole genome shotgun (WGS) entry which is preliminary data.</text>
</comment>
<dbReference type="InterPro" id="IPR010652">
    <property type="entry name" value="DUF1232"/>
</dbReference>
<evidence type="ECO:0000256" key="1">
    <source>
        <dbReference type="ARBA" id="ARBA00004127"/>
    </source>
</evidence>
<reference evidence="6 7" key="1">
    <citation type="submission" date="2019-03" db="EMBL/GenBank/DDBJ databases">
        <title>Genomic Encyclopedia of Type Strains, Phase IV (KMG-IV): sequencing the most valuable type-strain genomes for metagenomic binning, comparative biology and taxonomic classification.</title>
        <authorList>
            <person name="Goeker M."/>
        </authorList>
    </citation>
    <scope>NUCLEOTIDE SEQUENCE [LARGE SCALE GENOMIC DNA]</scope>
    <source>
        <strain evidence="6 7">DSM 19345</strain>
    </source>
</reference>
<accession>A0A4R3MF62</accession>
<keyword evidence="7" id="KW-1185">Reference proteome</keyword>
<sequence length="126" mass="13689">MSTGDISQWTSAEMQLPTVAAANERRVRGGFWPKLRRHAARLPFAHDLVAAWYCATDPATPFRVRAVLFGALAYFVIPVDTVPDLLAVVGLSDDASVLLAALTVVGAHITPNHREKAAATLRQLDR</sequence>
<dbReference type="PIRSF" id="PIRSF031804">
    <property type="entry name" value="UCP031804"/>
    <property type="match status" value="1"/>
</dbReference>
<dbReference type="GO" id="GO:0012505">
    <property type="term" value="C:endomembrane system"/>
    <property type="evidence" value="ECO:0007669"/>
    <property type="project" value="UniProtKB-SubCell"/>
</dbReference>
<dbReference type="InterPro" id="IPR016983">
    <property type="entry name" value="UCP031804"/>
</dbReference>
<evidence type="ECO:0000256" key="2">
    <source>
        <dbReference type="ARBA" id="ARBA00022692"/>
    </source>
</evidence>
<name>A0A4R3MF62_9HYPH</name>
<dbReference type="Proteomes" id="UP000295678">
    <property type="component" value="Unassembled WGS sequence"/>
</dbReference>
<keyword evidence="3" id="KW-1133">Transmembrane helix</keyword>
<dbReference type="EMBL" id="SMAK01000003">
    <property type="protein sequence ID" value="TCT11703.1"/>
    <property type="molecule type" value="Genomic_DNA"/>
</dbReference>